<dbReference type="InterPro" id="IPR000305">
    <property type="entry name" value="GIY-YIG_endonuc"/>
</dbReference>
<protein>
    <recommendedName>
        <fullName evidence="2">GIY-YIG domain-containing protein</fullName>
    </recommendedName>
</protein>
<organism evidence="3 5">
    <name type="scientific">Neisseria dumasiana</name>
    <dbReference type="NCBI Taxonomy" id="1931275"/>
    <lineage>
        <taxon>Bacteria</taxon>
        <taxon>Pseudomonadati</taxon>
        <taxon>Pseudomonadota</taxon>
        <taxon>Betaproteobacteria</taxon>
        <taxon>Neisseriales</taxon>
        <taxon>Neisseriaceae</taxon>
        <taxon>Neisseria</taxon>
    </lineage>
</organism>
<dbReference type="InterPro" id="IPR035901">
    <property type="entry name" value="GIY-YIG_endonuc_sf"/>
</dbReference>
<dbReference type="EMBL" id="MTAC01000003">
    <property type="protein sequence ID" value="OSI36504.1"/>
    <property type="molecule type" value="Genomic_DNA"/>
</dbReference>
<evidence type="ECO:0000313" key="4">
    <source>
        <dbReference type="EMBL" id="OSI36504.1"/>
    </source>
</evidence>
<dbReference type="STRING" id="1931275.BV914_03040"/>
<reference evidence="3 6" key="1">
    <citation type="submission" date="2017-01" db="EMBL/GenBank/DDBJ databases">
        <authorList>
            <person name="Wolfgang W.J."/>
            <person name="Cole J."/>
            <person name="Wroblewski D."/>
            <person name="Mcginnis J."/>
            <person name="Musser K.A."/>
        </authorList>
    </citation>
    <scope>NUCLEOTIDE SEQUENCE</scope>
    <source>
        <strain evidence="3">124861</strain>
        <strain evidence="4 6">93087</strain>
    </source>
</reference>
<feature type="domain" description="GIY-YIG" evidence="2">
    <location>
        <begin position="19"/>
        <end position="94"/>
    </location>
</feature>
<gene>
    <name evidence="3" type="ORF">BV912_00055</name>
    <name evidence="4" type="ORF">BV913_01960</name>
</gene>
<keyword evidence="6" id="KW-1185">Reference proteome</keyword>
<name>A0A1X3DL42_9NEIS</name>
<dbReference type="InterPro" id="IPR050190">
    <property type="entry name" value="UPF0213_domain"/>
</dbReference>
<dbReference type="SUPFAM" id="SSF82771">
    <property type="entry name" value="GIY-YIG endonuclease"/>
    <property type="match status" value="1"/>
</dbReference>
<dbReference type="Proteomes" id="UP000193303">
    <property type="component" value="Unassembled WGS sequence"/>
</dbReference>
<dbReference type="Pfam" id="PF01541">
    <property type="entry name" value="GIY-YIG"/>
    <property type="match status" value="1"/>
</dbReference>
<comment type="similarity">
    <text evidence="1">Belongs to the UPF0213 family.</text>
</comment>
<evidence type="ECO:0000313" key="5">
    <source>
        <dbReference type="Proteomes" id="UP000193303"/>
    </source>
</evidence>
<dbReference type="OrthoDB" id="9797095at2"/>
<dbReference type="Proteomes" id="UP000193346">
    <property type="component" value="Unassembled WGS sequence"/>
</dbReference>
<dbReference type="CDD" id="cd10456">
    <property type="entry name" value="GIY-YIG_UPF0213"/>
    <property type="match status" value="1"/>
</dbReference>
<evidence type="ECO:0000256" key="1">
    <source>
        <dbReference type="ARBA" id="ARBA00007435"/>
    </source>
</evidence>
<evidence type="ECO:0000259" key="2">
    <source>
        <dbReference type="PROSITE" id="PS50164"/>
    </source>
</evidence>
<evidence type="ECO:0000313" key="6">
    <source>
        <dbReference type="Proteomes" id="UP000193346"/>
    </source>
</evidence>
<dbReference type="EMBL" id="MTAB01000001">
    <property type="protein sequence ID" value="OSI25307.1"/>
    <property type="molecule type" value="Genomic_DNA"/>
</dbReference>
<comment type="caution">
    <text evidence="3">The sequence shown here is derived from an EMBL/GenBank/DDBJ whole genome shotgun (WGS) entry which is preliminary data.</text>
</comment>
<dbReference type="AlphaFoldDB" id="A0A1X3DL42"/>
<evidence type="ECO:0000313" key="3">
    <source>
        <dbReference type="EMBL" id="OSI25307.1"/>
    </source>
</evidence>
<proteinExistence type="inferred from homology"/>
<dbReference type="PANTHER" id="PTHR34477">
    <property type="entry name" value="UPF0213 PROTEIN YHBQ"/>
    <property type="match status" value="1"/>
</dbReference>
<sequence>MLATEQLAAFALPAPEAGGSWSVYLIWCDNQSLYCGITNRPEARFAAHLAGKGARYTRIRKPLSMRLVYENLSRPHALSAEIRIKQLTAAQKRQLWQLLPDFQTA</sequence>
<dbReference type="PANTHER" id="PTHR34477:SF1">
    <property type="entry name" value="UPF0213 PROTEIN YHBQ"/>
    <property type="match status" value="1"/>
</dbReference>
<dbReference type="PROSITE" id="PS50164">
    <property type="entry name" value="GIY_YIG"/>
    <property type="match status" value="1"/>
</dbReference>
<reference evidence="5" key="2">
    <citation type="submission" date="2017-01" db="EMBL/GenBank/DDBJ databases">
        <authorList>
            <person name="Mah S.A."/>
            <person name="Swanson W.J."/>
            <person name="Moy G.W."/>
            <person name="Vacquier V.D."/>
        </authorList>
    </citation>
    <scope>NUCLEOTIDE SEQUENCE [LARGE SCALE GENOMIC DNA]</scope>
    <source>
        <strain evidence="5">124861</strain>
    </source>
</reference>
<accession>A0A1X3DL42</accession>
<dbReference type="Gene3D" id="3.40.1440.10">
    <property type="entry name" value="GIY-YIG endonuclease"/>
    <property type="match status" value="1"/>
</dbReference>